<protein>
    <recommendedName>
        <fullName evidence="5">Putrescine-binding periplasmic protein</fullName>
    </recommendedName>
</protein>
<gene>
    <name evidence="7" type="ORF">K2U94_08215</name>
</gene>
<evidence type="ECO:0000256" key="5">
    <source>
        <dbReference type="PIRNR" id="PIRNR019574"/>
    </source>
</evidence>
<dbReference type="Gene3D" id="3.40.190.10">
    <property type="entry name" value="Periplasmic binding protein-like II"/>
    <property type="match status" value="2"/>
</dbReference>
<comment type="similarity">
    <text evidence="5">Belongs to the bacterial solute-binding protein PotD/PotF family.</text>
</comment>
<comment type="subcellular location">
    <subcellularLocation>
        <location evidence="1 5">Periplasm</location>
    </subcellularLocation>
</comment>
<keyword evidence="3 6" id="KW-0732">Signal</keyword>
<name>A0ABS9Z552_9HYPH</name>
<dbReference type="InterPro" id="IPR006059">
    <property type="entry name" value="SBP"/>
</dbReference>
<comment type="function">
    <text evidence="5">Required for the activity of the bacterial periplasmic transport system of putrescine.</text>
</comment>
<evidence type="ECO:0000256" key="1">
    <source>
        <dbReference type="ARBA" id="ARBA00004418"/>
    </source>
</evidence>
<dbReference type="Proteomes" id="UP001139104">
    <property type="component" value="Unassembled WGS sequence"/>
</dbReference>
<evidence type="ECO:0000313" key="8">
    <source>
        <dbReference type="Proteomes" id="UP001139104"/>
    </source>
</evidence>
<keyword evidence="2 5" id="KW-0813">Transport</keyword>
<sequence>MARWGGLAGAILLALGVAGAANAQQKVVNVYNWTDYIGPHVIPGFEKETGIKVNYDTYDQNETLEAKLSAGNSGYDVAVPTFTPFLVRGAKIGLYQTLNKSLLKNWGNLDPEILQLMAKSDPGNKYAVPWIVATDGIAVNIEKVKAIMPDAPFDSYDLIFKPEILDKFKDCGVEMIDSPTDELPVILNWLKLDPNSENPDDIKRAAAVMTSIRPSIRKFESSGYINDLANGDICIAFGYSTDIKIAAKRAKEAKKPFHIEYIIPREGTLLYLDALAIPAGAPHVADAHAFIDYVMRPDVMADTANTVGGRSGNAAALPYILPEIAKDPTIYPPPEVRKTFFVLTVTSRQTEKLRTRLWTKIKTGL</sequence>
<keyword evidence="4 5" id="KW-0574">Periplasm</keyword>
<dbReference type="PANTHER" id="PTHR30222:SF12">
    <property type="entry name" value="NORSPERMIDINE SENSOR"/>
    <property type="match status" value="1"/>
</dbReference>
<dbReference type="PANTHER" id="PTHR30222">
    <property type="entry name" value="SPERMIDINE/PUTRESCINE-BINDING PERIPLASMIC PROTEIN"/>
    <property type="match status" value="1"/>
</dbReference>
<dbReference type="PRINTS" id="PR00909">
    <property type="entry name" value="SPERMDNBNDNG"/>
</dbReference>
<keyword evidence="8" id="KW-1185">Reference proteome</keyword>
<dbReference type="RefSeq" id="WP_243066747.1">
    <property type="nucleotide sequence ID" value="NZ_JAIVFK010000042.1"/>
</dbReference>
<dbReference type="PIRSF" id="PIRSF019574">
    <property type="entry name" value="Periplasmic_polyamine_BP"/>
    <property type="match status" value="1"/>
</dbReference>
<dbReference type="EMBL" id="JAIVFP010000001">
    <property type="protein sequence ID" value="MCI4682751.1"/>
    <property type="molecule type" value="Genomic_DNA"/>
</dbReference>
<reference evidence="7" key="1">
    <citation type="journal article" date="2022" name="ISME J.">
        <title>Identification of active gaseous-alkane degraders at natural gas seeps.</title>
        <authorList>
            <person name="Farhan Ul Haque M."/>
            <person name="Hernandez M."/>
            <person name="Crombie A.T."/>
            <person name="Murrell J.C."/>
        </authorList>
    </citation>
    <scope>NUCLEOTIDE SEQUENCE</scope>
    <source>
        <strain evidence="7">PC2</strain>
    </source>
</reference>
<feature type="chain" id="PRO_5046821291" description="Putrescine-binding periplasmic protein" evidence="6">
    <location>
        <begin position="24"/>
        <end position="365"/>
    </location>
</feature>
<evidence type="ECO:0000256" key="3">
    <source>
        <dbReference type="ARBA" id="ARBA00022729"/>
    </source>
</evidence>
<dbReference type="InterPro" id="IPR001188">
    <property type="entry name" value="Sperm_putr-bd"/>
</dbReference>
<organism evidence="7 8">
    <name type="scientific">Candidatus Rhodoblastus alkanivorans</name>
    <dbReference type="NCBI Taxonomy" id="2954117"/>
    <lineage>
        <taxon>Bacteria</taxon>
        <taxon>Pseudomonadati</taxon>
        <taxon>Pseudomonadota</taxon>
        <taxon>Alphaproteobacteria</taxon>
        <taxon>Hyphomicrobiales</taxon>
        <taxon>Rhodoblastaceae</taxon>
        <taxon>Rhodoblastus</taxon>
    </lineage>
</organism>
<evidence type="ECO:0000256" key="4">
    <source>
        <dbReference type="ARBA" id="ARBA00022764"/>
    </source>
</evidence>
<evidence type="ECO:0000256" key="2">
    <source>
        <dbReference type="ARBA" id="ARBA00022448"/>
    </source>
</evidence>
<comment type="caution">
    <text evidence="7">The sequence shown here is derived from an EMBL/GenBank/DDBJ whole genome shotgun (WGS) entry which is preliminary data.</text>
</comment>
<dbReference type="SUPFAM" id="SSF53850">
    <property type="entry name" value="Periplasmic binding protein-like II"/>
    <property type="match status" value="1"/>
</dbReference>
<feature type="signal peptide" evidence="6">
    <location>
        <begin position="1"/>
        <end position="23"/>
    </location>
</feature>
<proteinExistence type="inferred from homology"/>
<evidence type="ECO:0000313" key="7">
    <source>
        <dbReference type="EMBL" id="MCI4682751.1"/>
    </source>
</evidence>
<dbReference type="Pfam" id="PF13416">
    <property type="entry name" value="SBP_bac_8"/>
    <property type="match status" value="1"/>
</dbReference>
<evidence type="ECO:0000256" key="6">
    <source>
        <dbReference type="SAM" id="SignalP"/>
    </source>
</evidence>
<accession>A0ABS9Z552</accession>